<accession>A0A1E1WUK4</accession>
<proteinExistence type="predicted"/>
<feature type="non-terminal residue" evidence="1">
    <location>
        <position position="1"/>
    </location>
</feature>
<gene>
    <name evidence="1" type="ORF">g.10462</name>
</gene>
<dbReference type="AlphaFoldDB" id="A0A1E1WUK4"/>
<name>A0A1E1WUK4_PECGO</name>
<reference evidence="1" key="1">
    <citation type="submission" date="2015-09" db="EMBL/GenBank/DDBJ databases">
        <title>De novo assembly of Pectinophora gossypiella (Pink Bollworm) gut transcriptome.</title>
        <authorList>
            <person name="Tassone E.E."/>
        </authorList>
    </citation>
    <scope>NUCLEOTIDE SEQUENCE</scope>
</reference>
<protein>
    <submittedName>
        <fullName evidence="1">Uncharacterized protein</fullName>
    </submittedName>
</protein>
<evidence type="ECO:0000313" key="1">
    <source>
        <dbReference type="EMBL" id="JAT90700.1"/>
    </source>
</evidence>
<sequence>GLRRPPRRLSRRVFGGRRVASADGSSEAAASTRRDESSGCLVVSAPCVFGPPARSSHDCVVFAQQRSESSLPTTEVASENLLNWRGFSCLAMACWYCGSARGFTPESSHLVAEPVSFGYCHVKSSDTLGFTMRRLYSIVTPLLARESTVSSG</sequence>
<organism evidence="1">
    <name type="scientific">Pectinophora gossypiella</name>
    <name type="common">Cotton pink bollworm</name>
    <name type="synonym">Depressaria gossypiella</name>
    <dbReference type="NCBI Taxonomy" id="13191"/>
    <lineage>
        <taxon>Eukaryota</taxon>
        <taxon>Metazoa</taxon>
        <taxon>Ecdysozoa</taxon>
        <taxon>Arthropoda</taxon>
        <taxon>Hexapoda</taxon>
        <taxon>Insecta</taxon>
        <taxon>Pterygota</taxon>
        <taxon>Neoptera</taxon>
        <taxon>Endopterygota</taxon>
        <taxon>Lepidoptera</taxon>
        <taxon>Glossata</taxon>
        <taxon>Ditrysia</taxon>
        <taxon>Gelechioidea</taxon>
        <taxon>Gelechiidae</taxon>
        <taxon>Apatetrinae</taxon>
        <taxon>Pectinophora</taxon>
    </lineage>
</organism>
<dbReference type="EMBL" id="GDQN01000354">
    <property type="protein sequence ID" value="JAT90700.1"/>
    <property type="molecule type" value="Transcribed_RNA"/>
</dbReference>